<keyword evidence="4" id="KW-1185">Reference proteome</keyword>
<organism evidence="3 4">
    <name type="scientific">Trichogramma kaykai</name>
    <dbReference type="NCBI Taxonomy" id="54128"/>
    <lineage>
        <taxon>Eukaryota</taxon>
        <taxon>Metazoa</taxon>
        <taxon>Ecdysozoa</taxon>
        <taxon>Arthropoda</taxon>
        <taxon>Hexapoda</taxon>
        <taxon>Insecta</taxon>
        <taxon>Pterygota</taxon>
        <taxon>Neoptera</taxon>
        <taxon>Endopterygota</taxon>
        <taxon>Hymenoptera</taxon>
        <taxon>Apocrita</taxon>
        <taxon>Proctotrupomorpha</taxon>
        <taxon>Chalcidoidea</taxon>
        <taxon>Trichogrammatidae</taxon>
        <taxon>Trichogramma</taxon>
    </lineage>
</organism>
<sequence>MFALVLWSNCRTRSVVKERDLVPVVSEGQFTSVRYKDGETYEAKVVKKSHDKDYLDKLKIDSEGNVMVTAKKTARSSALNAQAELIKEKFKKQKMERSNTVTSENFKLAKSASIFERKRRLDEGQSHEETFKKLRREEQKGCDVKKKCDKERRVEEKNRREEGNLAAQKSKQKDLGTQQMKKKKGQEEEREVEAWKNEKQRRREEERELEAGKIEEERQREKEKEREKIELATRNSEDGSSSEESDLGNSESGGDASESEDERRREEEDEDEELEARKRKESSSSEESDLGNGENGGVASESEDERRREEEDEDEILEARKRKESNSSEESNLGYGKNGTDASESEEERQQLTGGKRRREVERRRGVESRRELERQREIERRQEAEREREIERQRDAERQHEDREVRNRPGVSNGVLDEDPLVVCRSPGNGRVQICSDFNVWIDKGFLTVMNRWSSDAKQMTRRLLKKLVGEENLKNMCAQGRSATGKPGIPEDIVSAVEYYVNKKCPSGLEPSKFTAVINLMIGTLRHPRT</sequence>
<feature type="domain" description="BEN" evidence="2">
    <location>
        <begin position="438"/>
        <end position="531"/>
    </location>
</feature>
<accession>A0ABD2W8H6</accession>
<dbReference type="AlphaFoldDB" id="A0ABD2W8H6"/>
<comment type="caution">
    <text evidence="3">The sequence shown here is derived from an EMBL/GenBank/DDBJ whole genome shotgun (WGS) entry which is preliminary data.</text>
</comment>
<reference evidence="3 4" key="1">
    <citation type="journal article" date="2024" name="bioRxiv">
        <title>A reference genome for Trichogramma kaykai: A tiny desert-dwelling parasitoid wasp with competing sex-ratio distorters.</title>
        <authorList>
            <person name="Culotta J."/>
            <person name="Lindsey A.R."/>
        </authorList>
    </citation>
    <scope>NUCLEOTIDE SEQUENCE [LARGE SCALE GENOMIC DNA]</scope>
    <source>
        <strain evidence="3 4">KSX58</strain>
    </source>
</reference>
<feature type="compositionally biased region" description="Basic and acidic residues" evidence="1">
    <location>
        <begin position="192"/>
        <end position="237"/>
    </location>
</feature>
<evidence type="ECO:0000256" key="1">
    <source>
        <dbReference type="SAM" id="MobiDB-lite"/>
    </source>
</evidence>
<proteinExistence type="predicted"/>
<feature type="compositionally biased region" description="Low complexity" evidence="1">
    <location>
        <begin position="247"/>
        <end position="256"/>
    </location>
</feature>
<dbReference type="SMART" id="SM01025">
    <property type="entry name" value="BEN"/>
    <property type="match status" value="1"/>
</dbReference>
<dbReference type="Proteomes" id="UP001627154">
    <property type="component" value="Unassembled WGS sequence"/>
</dbReference>
<evidence type="ECO:0000313" key="3">
    <source>
        <dbReference type="EMBL" id="KAL3389222.1"/>
    </source>
</evidence>
<feature type="compositionally biased region" description="Basic and acidic residues" evidence="1">
    <location>
        <begin position="145"/>
        <end position="163"/>
    </location>
</feature>
<dbReference type="PROSITE" id="PS51457">
    <property type="entry name" value="BEN"/>
    <property type="match status" value="1"/>
</dbReference>
<evidence type="ECO:0000259" key="2">
    <source>
        <dbReference type="PROSITE" id="PS51457"/>
    </source>
</evidence>
<dbReference type="EMBL" id="JBJJXI010000123">
    <property type="protein sequence ID" value="KAL3389222.1"/>
    <property type="molecule type" value="Genomic_DNA"/>
</dbReference>
<feature type="compositionally biased region" description="Basic and acidic residues" evidence="1">
    <location>
        <begin position="359"/>
        <end position="408"/>
    </location>
</feature>
<name>A0ABD2W8H6_9HYME</name>
<dbReference type="InterPro" id="IPR018379">
    <property type="entry name" value="BEN_domain"/>
</dbReference>
<evidence type="ECO:0000313" key="4">
    <source>
        <dbReference type="Proteomes" id="UP001627154"/>
    </source>
</evidence>
<feature type="region of interest" description="Disordered" evidence="1">
    <location>
        <begin position="145"/>
        <end position="413"/>
    </location>
</feature>
<gene>
    <name evidence="3" type="ORF">TKK_015476</name>
</gene>
<protein>
    <recommendedName>
        <fullName evidence="2">BEN domain-containing protein</fullName>
    </recommendedName>
</protein>
<feature type="compositionally biased region" description="Basic and acidic residues" evidence="1">
    <location>
        <begin position="317"/>
        <end position="326"/>
    </location>
</feature>